<dbReference type="GO" id="GO:0006310">
    <property type="term" value="P:DNA recombination"/>
    <property type="evidence" value="ECO:0007669"/>
    <property type="project" value="InterPro"/>
</dbReference>
<feature type="compositionally biased region" description="Basic and acidic residues" evidence="1">
    <location>
        <begin position="279"/>
        <end position="298"/>
    </location>
</feature>
<keyword evidence="2" id="KW-0614">Plasmid</keyword>
<geneLocation type="plasmid" evidence="2">
    <name>pRGFK1324</name>
</geneLocation>
<dbReference type="Pfam" id="PF01076">
    <property type="entry name" value="Mob_Pre"/>
    <property type="match status" value="1"/>
</dbReference>
<accession>A0A0H5Q660</accession>
<evidence type="ECO:0008006" key="3">
    <source>
        <dbReference type="Google" id="ProtNLM"/>
    </source>
</evidence>
<name>A0A0H5Q660_9ZZZZ</name>
<dbReference type="AlphaFoldDB" id="A0A0H5Q660"/>
<sequence>MVTKLVFNIERINRSQLRAQKRHDLREAGNLTHTNPHLVNPILHGTGHAVADVDAMMEAKAVKVRKDNHDPYTRVVLSASPDLFDDHKRTKKWLDDSMGFLRETWGEGFVYAVLHLDEKTPHIHAVVVPLVESKRGTISSHHRHPATKGLNSYERLRRTCSDRLELDYGEPGNKPRTMFERQALTKAAIILEEGNAMASEQMDRVDKEWSIVRAAKVKVDADREALNIERALLNRDRSEHAARARALSFTALALGEAELAQKARLLASPTRPAPAITIEEDHLQAPLENRRTGQEIER</sequence>
<proteinExistence type="predicted"/>
<dbReference type="InterPro" id="IPR001668">
    <property type="entry name" value="Mob_Pre"/>
</dbReference>
<dbReference type="CDD" id="cd17242">
    <property type="entry name" value="MobM_relaxase"/>
    <property type="match status" value="1"/>
</dbReference>
<dbReference type="GO" id="GO:0003677">
    <property type="term" value="F:DNA binding"/>
    <property type="evidence" value="ECO:0007669"/>
    <property type="project" value="InterPro"/>
</dbReference>
<dbReference type="Gene3D" id="3.30.930.30">
    <property type="match status" value="1"/>
</dbReference>
<feature type="region of interest" description="Disordered" evidence="1">
    <location>
        <begin position="276"/>
        <end position="298"/>
    </location>
</feature>
<dbReference type="EMBL" id="LN853890">
    <property type="protein sequence ID" value="CRY96900.1"/>
    <property type="molecule type" value="Genomic_DNA"/>
</dbReference>
<evidence type="ECO:0000256" key="1">
    <source>
        <dbReference type="SAM" id="MobiDB-lite"/>
    </source>
</evidence>
<organism evidence="2">
    <name type="scientific">uncultured prokaryote</name>
    <dbReference type="NCBI Taxonomy" id="198431"/>
    <lineage>
        <taxon>unclassified sequences</taxon>
        <taxon>environmental samples</taxon>
    </lineage>
</organism>
<reference evidence="2" key="1">
    <citation type="submission" date="2015-06" db="EMBL/GenBank/DDBJ databases">
        <authorList>
            <person name="Joergensen T."/>
        </authorList>
    </citation>
    <scope>NUCLEOTIDE SEQUENCE</scope>
    <source>
        <plasmid evidence="2">pRGFK1324</plasmid>
    </source>
</reference>
<reference evidence="2" key="2">
    <citation type="submission" date="2015-07" db="EMBL/GenBank/DDBJ databases">
        <title>Plasmids, circular viruses and viroids from rat gut.</title>
        <authorList>
            <person name="Jorgensen T.J."/>
            <person name="Hansen M.A."/>
            <person name="Xu Z."/>
            <person name="Tabak M.A."/>
            <person name="Sorensen S.J."/>
            <person name="Hansen L.H."/>
        </authorList>
    </citation>
    <scope>NUCLEOTIDE SEQUENCE</scope>
    <source>
        <plasmid evidence="2">pRGFK1324</plasmid>
    </source>
</reference>
<evidence type="ECO:0000313" key="2">
    <source>
        <dbReference type="EMBL" id="CRY96900.1"/>
    </source>
</evidence>
<protein>
    <recommendedName>
        <fullName evidence="3">Plasmid recombination enzyme</fullName>
    </recommendedName>
</protein>